<evidence type="ECO:0000256" key="7">
    <source>
        <dbReference type="ARBA" id="ARBA00022679"/>
    </source>
</evidence>
<comment type="similarity">
    <text evidence="4 10">Belongs to the glycosyl hydrolase 13 family. GlgB subfamily.</text>
</comment>
<name>R1F1H2_9GAMM</name>
<dbReference type="Gene3D" id="2.60.40.1180">
    <property type="entry name" value="Golgi alpha-mannosidase II"/>
    <property type="match status" value="1"/>
</dbReference>
<dbReference type="InterPro" id="IPR004193">
    <property type="entry name" value="Glyco_hydro_13_N"/>
</dbReference>
<dbReference type="InterPro" id="IPR054169">
    <property type="entry name" value="GlgB_N"/>
</dbReference>
<keyword evidence="6 10" id="KW-0328">Glycosyltransferase</keyword>
<dbReference type="OrthoDB" id="9800174at2"/>
<evidence type="ECO:0000256" key="8">
    <source>
        <dbReference type="ARBA" id="ARBA00023056"/>
    </source>
</evidence>
<dbReference type="InterPro" id="IPR014756">
    <property type="entry name" value="Ig_E-set"/>
</dbReference>
<evidence type="ECO:0000256" key="1">
    <source>
        <dbReference type="ARBA" id="ARBA00000826"/>
    </source>
</evidence>
<evidence type="ECO:0000256" key="10">
    <source>
        <dbReference type="HAMAP-Rule" id="MF_00685"/>
    </source>
</evidence>
<evidence type="ECO:0000256" key="3">
    <source>
        <dbReference type="ARBA" id="ARBA00004964"/>
    </source>
</evidence>
<evidence type="ECO:0000259" key="12">
    <source>
        <dbReference type="SMART" id="SM00642"/>
    </source>
</evidence>
<dbReference type="Gene3D" id="3.20.20.80">
    <property type="entry name" value="Glycosidases"/>
    <property type="match status" value="1"/>
</dbReference>
<dbReference type="UniPathway" id="UPA00164"/>
<dbReference type="InterPro" id="IPR006048">
    <property type="entry name" value="A-amylase/branching_C"/>
</dbReference>
<dbReference type="GO" id="GO:0005978">
    <property type="term" value="P:glycogen biosynthetic process"/>
    <property type="evidence" value="ECO:0007669"/>
    <property type="project" value="UniProtKB-UniRule"/>
</dbReference>
<dbReference type="InterPro" id="IPR013783">
    <property type="entry name" value="Ig-like_fold"/>
</dbReference>
<dbReference type="PIRSF" id="PIRSF000463">
    <property type="entry name" value="GlgB"/>
    <property type="match status" value="1"/>
</dbReference>
<sequence length="725" mass="82293">MLVERLAAARCADPFSHLGLCANPDGPGLRLRAWLPDAIEVGVKDLKSGKLVATLTPSDPSGLFETVFTRRKLPFPYQLIARYPDASHDIIDPYQCQDAAWSGLAELTAAPEHLYQTLGAQLTTITHLGQVICGVRFAVYAPSATAVSLIGDFNLWDGRRHPMQRSLCGHWVLFVPGMQAGARYKFELKDLAGNRLPHKSDPVGFYCEQYPSFASVVYDHEQYQWQDGDWQARCGGDKREQALSIYELHVGSWKRHPNGDSLSWCELAEELVSYVTEMGYTHIELLPVSEHPFSGSWGYQPVGMFSPTSRFGSADDFKFFVDACHQAGIGVILDWVPAHFPSDAHGLARFDGTPLYEYEDPRRGWHPDWNSYIYDFGRDTVRQFLVASALYWLDKFHIDGLRVDAVASMLYLDYSRNAGEWVPNVDGGNHNYEAISLLKWFNEAVYGQYPNAVTIAEESTAFAGVSRPTFLDGLGFGFKWNMGWMHDTLSYMQKEPIHRRYHHNEMTFAMVYHYDENFILPLSHDEVVHGKHSLLYKMPGDEWQQAANLRAYMGYMYGHPGKKLNFMGTEIAQSSEWNHDAQLPWHLLQFPKHAGQQRLIRDLNQLYRSESALFEADHERQGFCWLDHNDADNSILAWLRADLSGGRSVLIASNFTPVPRLTYRLGVPGEGRYRVLLNTDSEHYWGSNYDVGLGFVAEPTPWQGMSHSIVLDLPPLATLFIKQES</sequence>
<dbReference type="PANTHER" id="PTHR43651">
    <property type="entry name" value="1,4-ALPHA-GLUCAN-BRANCHING ENZYME"/>
    <property type="match status" value="1"/>
</dbReference>
<organism evidence="13 14">
    <name type="scientific">Aeromonas molluscorum 848</name>
    <dbReference type="NCBI Taxonomy" id="1268236"/>
    <lineage>
        <taxon>Bacteria</taxon>
        <taxon>Pseudomonadati</taxon>
        <taxon>Pseudomonadota</taxon>
        <taxon>Gammaproteobacteria</taxon>
        <taxon>Aeromonadales</taxon>
        <taxon>Aeromonadaceae</taxon>
        <taxon>Aeromonas</taxon>
    </lineage>
</organism>
<gene>
    <name evidence="10" type="primary">glgB</name>
    <name evidence="13" type="ORF">G113_17563</name>
</gene>
<comment type="pathway">
    <text evidence="3 10">Glycan biosynthesis; glycogen biosynthesis.</text>
</comment>
<evidence type="ECO:0000256" key="2">
    <source>
        <dbReference type="ARBA" id="ARBA00002953"/>
    </source>
</evidence>
<keyword evidence="8 10" id="KW-0320">Glycogen biosynthesis</keyword>
<dbReference type="Proteomes" id="UP000013526">
    <property type="component" value="Unassembled WGS sequence"/>
</dbReference>
<dbReference type="InterPro" id="IPR006047">
    <property type="entry name" value="GH13_cat_dom"/>
</dbReference>
<dbReference type="InterPro" id="IPR006407">
    <property type="entry name" value="GlgB"/>
</dbReference>
<dbReference type="PATRIC" id="fig|1268236.3.peg.3424"/>
<dbReference type="GO" id="GO:0005829">
    <property type="term" value="C:cytosol"/>
    <property type="evidence" value="ECO:0007669"/>
    <property type="project" value="TreeGrafter"/>
</dbReference>
<comment type="subunit">
    <text evidence="10">Monomer.</text>
</comment>
<dbReference type="PANTHER" id="PTHR43651:SF3">
    <property type="entry name" value="1,4-ALPHA-GLUCAN-BRANCHING ENZYME"/>
    <property type="match status" value="1"/>
</dbReference>
<dbReference type="NCBIfam" id="TIGR01515">
    <property type="entry name" value="branching_enzym"/>
    <property type="match status" value="1"/>
</dbReference>
<feature type="domain" description="Glycosyl hydrolase family 13 catalytic" evidence="12">
    <location>
        <begin position="247"/>
        <end position="601"/>
    </location>
</feature>
<reference evidence="13 14" key="1">
    <citation type="journal article" date="2013" name="Genome Announc.">
        <title>Draft Genome Sequence of Aeromonas molluscorum Strain 848TT, Isolated from Bivalve Molluscs.</title>
        <authorList>
            <person name="Spataro N."/>
            <person name="Farfan M."/>
            <person name="Albarral V."/>
            <person name="Sanglas A."/>
            <person name="Loren J.G."/>
            <person name="Fuste M.C."/>
            <person name="Bosch E."/>
        </authorList>
    </citation>
    <scope>NUCLEOTIDE SEQUENCE [LARGE SCALE GENOMIC DNA]</scope>
    <source>
        <strain evidence="13 14">848</strain>
    </source>
</reference>
<dbReference type="FunFam" id="2.60.40.1180:FF:000002">
    <property type="entry name" value="1,4-alpha-glucan branching enzyme GlgB"/>
    <property type="match status" value="1"/>
</dbReference>
<keyword evidence="7 10" id="KW-0808">Transferase</keyword>
<accession>R1F1H2</accession>
<dbReference type="SUPFAM" id="SSF51445">
    <property type="entry name" value="(Trans)glycosidases"/>
    <property type="match status" value="1"/>
</dbReference>
<dbReference type="CDD" id="cd02855">
    <property type="entry name" value="E_set_GBE_prok_N"/>
    <property type="match status" value="1"/>
</dbReference>
<dbReference type="Pfam" id="PF02806">
    <property type="entry name" value="Alpha-amylase_C"/>
    <property type="match status" value="1"/>
</dbReference>
<dbReference type="Pfam" id="PF22019">
    <property type="entry name" value="GlgB_N"/>
    <property type="match status" value="1"/>
</dbReference>
<evidence type="ECO:0000313" key="13">
    <source>
        <dbReference type="EMBL" id="EOD53823.1"/>
    </source>
</evidence>
<proteinExistence type="inferred from homology"/>
<feature type="active site" description="Proton donor" evidence="10 11">
    <location>
        <position position="457"/>
    </location>
</feature>
<dbReference type="EC" id="2.4.1.18" evidence="10"/>
<evidence type="ECO:0000256" key="11">
    <source>
        <dbReference type="PIRSR" id="PIRSR000463-1"/>
    </source>
</evidence>
<dbReference type="InterPro" id="IPR037439">
    <property type="entry name" value="Branching_enzy"/>
</dbReference>
<evidence type="ECO:0000256" key="9">
    <source>
        <dbReference type="ARBA" id="ARBA00023277"/>
    </source>
</evidence>
<evidence type="ECO:0000256" key="5">
    <source>
        <dbReference type="ARBA" id="ARBA00022600"/>
    </source>
</evidence>
<dbReference type="GO" id="GO:0004553">
    <property type="term" value="F:hydrolase activity, hydrolyzing O-glycosyl compounds"/>
    <property type="evidence" value="ECO:0007669"/>
    <property type="project" value="InterPro"/>
</dbReference>
<dbReference type="HAMAP" id="MF_00685">
    <property type="entry name" value="GlgB"/>
    <property type="match status" value="1"/>
</dbReference>
<dbReference type="NCBIfam" id="NF003811">
    <property type="entry name" value="PRK05402.1"/>
    <property type="match status" value="1"/>
</dbReference>
<comment type="caution">
    <text evidence="13">The sequence shown here is derived from an EMBL/GenBank/DDBJ whole genome shotgun (WGS) entry which is preliminary data.</text>
</comment>
<dbReference type="Gene3D" id="2.60.40.10">
    <property type="entry name" value="Immunoglobulins"/>
    <property type="match status" value="1"/>
</dbReference>
<dbReference type="InterPro" id="IPR013780">
    <property type="entry name" value="Glyco_hydro_b"/>
</dbReference>
<dbReference type="Pfam" id="PF02922">
    <property type="entry name" value="CBM_48"/>
    <property type="match status" value="1"/>
</dbReference>
<dbReference type="CDD" id="cd11322">
    <property type="entry name" value="AmyAc_Glg_BE"/>
    <property type="match status" value="1"/>
</dbReference>
<evidence type="ECO:0000256" key="6">
    <source>
        <dbReference type="ARBA" id="ARBA00022676"/>
    </source>
</evidence>
<dbReference type="RefSeq" id="WP_005907648.1">
    <property type="nucleotide sequence ID" value="NZ_AQGQ01000164.1"/>
</dbReference>
<keyword evidence="9 10" id="KW-0119">Carbohydrate metabolism</keyword>
<dbReference type="GO" id="GO:0003844">
    <property type="term" value="F:1,4-alpha-glucan branching enzyme activity"/>
    <property type="evidence" value="ECO:0007669"/>
    <property type="project" value="UniProtKB-UniRule"/>
</dbReference>
<dbReference type="InterPro" id="IPR044143">
    <property type="entry name" value="GlgB_N_E_set_prok"/>
</dbReference>
<evidence type="ECO:0000256" key="4">
    <source>
        <dbReference type="ARBA" id="ARBA00009000"/>
    </source>
</evidence>
<keyword evidence="14" id="KW-1185">Reference proteome</keyword>
<comment type="catalytic activity">
    <reaction evidence="1 10">
        <text>Transfers a segment of a (1-&gt;4)-alpha-D-glucan chain to a primary hydroxy group in a similar glucan chain.</text>
        <dbReference type="EC" id="2.4.1.18"/>
    </reaction>
</comment>
<dbReference type="Pfam" id="PF00128">
    <property type="entry name" value="Alpha-amylase"/>
    <property type="match status" value="1"/>
</dbReference>
<dbReference type="AlphaFoldDB" id="R1F1H2"/>
<feature type="active site" description="Nucleophile" evidence="10 11">
    <location>
        <position position="404"/>
    </location>
</feature>
<keyword evidence="5 10" id="KW-0321">Glycogen metabolism</keyword>
<dbReference type="SMART" id="SM00642">
    <property type="entry name" value="Aamy"/>
    <property type="match status" value="1"/>
</dbReference>
<comment type="function">
    <text evidence="2 10">Catalyzes the formation of the alpha-1,6-glucosidic linkages in glycogen by scission of a 1,4-alpha-linked oligosaccharide from growing alpha-1,4-glucan chains and the subsequent attachment of the oligosaccharide to the alpha-1,6 position.</text>
</comment>
<dbReference type="InterPro" id="IPR017853">
    <property type="entry name" value="GH"/>
</dbReference>
<dbReference type="SUPFAM" id="SSF81296">
    <property type="entry name" value="E set domains"/>
    <property type="match status" value="2"/>
</dbReference>
<dbReference type="GO" id="GO:0043169">
    <property type="term" value="F:cation binding"/>
    <property type="evidence" value="ECO:0007669"/>
    <property type="project" value="InterPro"/>
</dbReference>
<dbReference type="EMBL" id="AQGQ01000164">
    <property type="protein sequence ID" value="EOD53823.1"/>
    <property type="molecule type" value="Genomic_DNA"/>
</dbReference>
<dbReference type="NCBIfam" id="NF008967">
    <property type="entry name" value="PRK12313.1"/>
    <property type="match status" value="1"/>
</dbReference>
<protein>
    <recommendedName>
        <fullName evidence="10">1,4-alpha-glucan branching enzyme GlgB</fullName>
        <ecNumber evidence="10">2.4.1.18</ecNumber>
    </recommendedName>
    <alternativeName>
        <fullName evidence="10">1,4-alpha-D-glucan:1,4-alpha-D-glucan 6-glucosyl-transferase</fullName>
    </alternativeName>
    <alternativeName>
        <fullName evidence="10">Alpha-(1-&gt;4)-glucan branching enzyme</fullName>
    </alternativeName>
    <alternativeName>
        <fullName evidence="10">Glycogen branching enzyme</fullName>
        <shortName evidence="10">BE</shortName>
    </alternativeName>
</protein>
<dbReference type="SUPFAM" id="SSF51011">
    <property type="entry name" value="Glycosyl hydrolase domain"/>
    <property type="match status" value="1"/>
</dbReference>
<evidence type="ECO:0000313" key="14">
    <source>
        <dbReference type="Proteomes" id="UP000013526"/>
    </source>
</evidence>
<dbReference type="FunFam" id="3.20.20.80:FF:000003">
    <property type="entry name" value="1,4-alpha-glucan branching enzyme GlgB"/>
    <property type="match status" value="1"/>
</dbReference>